<dbReference type="SUPFAM" id="SSF53474">
    <property type="entry name" value="alpha/beta-Hydrolases"/>
    <property type="match status" value="1"/>
</dbReference>
<dbReference type="EMBL" id="BSYO01000031">
    <property type="protein sequence ID" value="GMH26696.1"/>
    <property type="molecule type" value="Genomic_DNA"/>
</dbReference>
<evidence type="ECO:0000313" key="3">
    <source>
        <dbReference type="Proteomes" id="UP001279734"/>
    </source>
</evidence>
<reference evidence="2" key="1">
    <citation type="submission" date="2023-05" db="EMBL/GenBank/DDBJ databases">
        <title>Nepenthes gracilis genome sequencing.</title>
        <authorList>
            <person name="Fukushima K."/>
        </authorList>
    </citation>
    <scope>NUCLEOTIDE SEQUENCE</scope>
    <source>
        <strain evidence="2">SING2019-196</strain>
    </source>
</reference>
<dbReference type="AlphaFoldDB" id="A0AAD3TCQ7"/>
<dbReference type="PRINTS" id="PR00111">
    <property type="entry name" value="ABHYDROLASE"/>
</dbReference>
<keyword evidence="3" id="KW-1185">Reference proteome</keyword>
<accession>A0AAD3TCQ7</accession>
<dbReference type="Proteomes" id="UP001279734">
    <property type="component" value="Unassembled WGS sequence"/>
</dbReference>
<comment type="caution">
    <text evidence="2">The sequence shown here is derived from an EMBL/GenBank/DDBJ whole genome shotgun (WGS) entry which is preliminary data.</text>
</comment>
<evidence type="ECO:0000259" key="1">
    <source>
        <dbReference type="Pfam" id="PF00561"/>
    </source>
</evidence>
<dbReference type="Gene3D" id="3.40.50.1820">
    <property type="entry name" value="alpha/beta hydrolase"/>
    <property type="match status" value="1"/>
</dbReference>
<evidence type="ECO:0000313" key="2">
    <source>
        <dbReference type="EMBL" id="GMH26696.1"/>
    </source>
</evidence>
<dbReference type="Pfam" id="PF00561">
    <property type="entry name" value="Abhydrolase_1"/>
    <property type="match status" value="1"/>
</dbReference>
<dbReference type="InterPro" id="IPR000073">
    <property type="entry name" value="AB_hydrolase_1"/>
</dbReference>
<gene>
    <name evidence="2" type="ORF">Nepgr_028539</name>
</gene>
<feature type="domain" description="AB hydrolase-1" evidence="1">
    <location>
        <begin position="150"/>
        <end position="254"/>
    </location>
</feature>
<proteinExistence type="predicted"/>
<name>A0AAD3TCQ7_NEPGR</name>
<dbReference type="PANTHER" id="PTHR43689:SF14">
    <property type="entry name" value="LYSOPHOSPHOLIPASE BODYGUARD 4-RELATED"/>
    <property type="match status" value="1"/>
</dbReference>
<sequence>MVPALVPLVRRSQSAAEILVSVLTFTVFTILDFLDAIFCVFYAYLDEFLEGSASQCHCHKREETGKNENVCDRENQLSETLYGRENIFRELGLLRLRRKSEQSIKSAGNLNSNRWSDCGCESCLSWMKNGDLKLHVAVQESSAGDSTENVVFFHGFMSSSSHWTETVFKHLSEPLKENYRLIAVDLLGFGRSPKPRDISYTLRDHLEMIEKSVIFPYNLKSFHLVAHSMGCVIALALAARYPESVKSLTLVAPPYFPSSVEGASLSALNKIAGKRLWPPLLFGAALMSWYEHLGRTVCFLVCRNHGLWESILRLLTRKRDLDFAIIDLTRHTHHSAWHTMHNVICGGAALIDDYLETISKHKIKFTIIQGDCDRVVPLECSYNIKRKVPDVDVLIVPNTDHTTVSISRKTEFTRDLEHIWLGEVGL</sequence>
<organism evidence="2 3">
    <name type="scientific">Nepenthes gracilis</name>
    <name type="common">Slender pitcher plant</name>
    <dbReference type="NCBI Taxonomy" id="150966"/>
    <lineage>
        <taxon>Eukaryota</taxon>
        <taxon>Viridiplantae</taxon>
        <taxon>Streptophyta</taxon>
        <taxon>Embryophyta</taxon>
        <taxon>Tracheophyta</taxon>
        <taxon>Spermatophyta</taxon>
        <taxon>Magnoliopsida</taxon>
        <taxon>eudicotyledons</taxon>
        <taxon>Gunneridae</taxon>
        <taxon>Pentapetalae</taxon>
        <taxon>Caryophyllales</taxon>
        <taxon>Nepenthaceae</taxon>
        <taxon>Nepenthes</taxon>
    </lineage>
</organism>
<dbReference type="InterPro" id="IPR029058">
    <property type="entry name" value="AB_hydrolase_fold"/>
</dbReference>
<protein>
    <recommendedName>
        <fullName evidence="1">AB hydrolase-1 domain-containing protein</fullName>
    </recommendedName>
</protein>
<dbReference type="PANTHER" id="PTHR43689">
    <property type="entry name" value="HYDROLASE"/>
    <property type="match status" value="1"/>
</dbReference>